<dbReference type="Gene3D" id="2.90.20.10">
    <property type="entry name" value="Plasmodium vivax P25 domain"/>
    <property type="match status" value="1"/>
</dbReference>
<protein>
    <recommendedName>
        <fullName evidence="3">EB domain-containing protein</fullName>
    </recommendedName>
</protein>
<proteinExistence type="predicted"/>
<evidence type="ECO:0000313" key="5">
    <source>
        <dbReference type="Proteomes" id="UP000318571"/>
    </source>
</evidence>
<accession>A0A553P3M9</accession>
<feature type="region of interest" description="Disordered" evidence="1">
    <location>
        <begin position="1"/>
        <end position="41"/>
    </location>
</feature>
<evidence type="ECO:0000256" key="2">
    <source>
        <dbReference type="SAM" id="Phobius"/>
    </source>
</evidence>
<feature type="transmembrane region" description="Helical" evidence="2">
    <location>
        <begin position="241"/>
        <end position="262"/>
    </location>
</feature>
<gene>
    <name evidence="4" type="ORF">TCAL_03425</name>
</gene>
<organism evidence="4 5">
    <name type="scientific">Tigriopus californicus</name>
    <name type="common">Marine copepod</name>
    <dbReference type="NCBI Taxonomy" id="6832"/>
    <lineage>
        <taxon>Eukaryota</taxon>
        <taxon>Metazoa</taxon>
        <taxon>Ecdysozoa</taxon>
        <taxon>Arthropoda</taxon>
        <taxon>Crustacea</taxon>
        <taxon>Multicrustacea</taxon>
        <taxon>Hexanauplia</taxon>
        <taxon>Copepoda</taxon>
        <taxon>Harpacticoida</taxon>
        <taxon>Harpacticidae</taxon>
        <taxon>Tigriopus</taxon>
    </lineage>
</organism>
<keyword evidence="2" id="KW-1133">Transmembrane helix</keyword>
<dbReference type="InterPro" id="IPR006149">
    <property type="entry name" value="EB_dom"/>
</dbReference>
<name>A0A553P3M9_TIGCA</name>
<feature type="compositionally biased region" description="Polar residues" evidence="1">
    <location>
        <begin position="1"/>
        <end position="18"/>
    </location>
</feature>
<feature type="transmembrane region" description="Helical" evidence="2">
    <location>
        <begin position="50"/>
        <end position="70"/>
    </location>
</feature>
<dbReference type="Proteomes" id="UP000318571">
    <property type="component" value="Chromosome 7"/>
</dbReference>
<sequence>MGNQPWECSTGIQNNAQHNARGRGSQREHAFPNTWDRSPGRKSGRITRSVLLAIAWIAVWSELVVGSLSLTIREDQIHTSLGISGRPCQRDSDCPQEQVCATSDDSSNSTQGVSWCICPRGYVLWKWSCHPKVLQLGGSCIFSAQCEAPFKHNHRICDPLSKQCACEFGFVPSSDAETCIMVNPREVTSTSEANLKMELIRQIREDLETRNHTRSKHDDVVSSGEDTLHPKHLNSDQIHTVLYIGLALCCVLCVGAISALYMKFMKKKQNNQAAIRGLLDLVSGSDTNSVVGGGSSPGSFDSNTGGIYPHSYIIQPPTLGNGHIQCVDSSIINLDTSRRRQSKILLPALEEDQVVTYPAPHLSMPILPPIRNKPREHKGEDIRFIVPRPRVDGEIETPTIAAITESLNEINNRKSTYQRIMTESAASFPVVDSPPPIPEEPHL</sequence>
<keyword evidence="5" id="KW-1185">Reference proteome</keyword>
<reference evidence="4 5" key="1">
    <citation type="journal article" date="2018" name="Nat. Ecol. Evol.">
        <title>Genomic signatures of mitonuclear coevolution across populations of Tigriopus californicus.</title>
        <authorList>
            <person name="Barreto F.S."/>
            <person name="Watson E.T."/>
            <person name="Lima T.G."/>
            <person name="Willett C.S."/>
            <person name="Edmands S."/>
            <person name="Li W."/>
            <person name="Burton R.S."/>
        </authorList>
    </citation>
    <scope>NUCLEOTIDE SEQUENCE [LARGE SCALE GENOMIC DNA]</scope>
    <source>
        <strain evidence="4 5">San Diego</strain>
    </source>
</reference>
<keyword evidence="2" id="KW-0472">Membrane</keyword>
<evidence type="ECO:0000259" key="3">
    <source>
        <dbReference type="Pfam" id="PF01683"/>
    </source>
</evidence>
<dbReference type="Pfam" id="PF01683">
    <property type="entry name" value="EB"/>
    <property type="match status" value="1"/>
</dbReference>
<evidence type="ECO:0000256" key="1">
    <source>
        <dbReference type="SAM" id="MobiDB-lite"/>
    </source>
</evidence>
<dbReference type="AlphaFoldDB" id="A0A553P3M9"/>
<evidence type="ECO:0000313" key="4">
    <source>
        <dbReference type="EMBL" id="TRY72305.1"/>
    </source>
</evidence>
<comment type="caution">
    <text evidence="4">The sequence shown here is derived from an EMBL/GenBank/DDBJ whole genome shotgun (WGS) entry which is preliminary data.</text>
</comment>
<dbReference type="EMBL" id="VCGU01000008">
    <property type="protein sequence ID" value="TRY72305.1"/>
    <property type="molecule type" value="Genomic_DNA"/>
</dbReference>
<dbReference type="OrthoDB" id="10657077at2759"/>
<keyword evidence="2" id="KW-0812">Transmembrane</keyword>
<feature type="domain" description="EB" evidence="3">
    <location>
        <begin position="118"/>
        <end position="175"/>
    </location>
</feature>